<dbReference type="OrthoDB" id="2505268at2759"/>
<feature type="compositionally biased region" description="Polar residues" evidence="1">
    <location>
        <begin position="154"/>
        <end position="164"/>
    </location>
</feature>
<accession>A0A5B0QWX9</accession>
<dbReference type="EMBL" id="VSWC01000002">
    <property type="protein sequence ID" value="KAA1117768.1"/>
    <property type="molecule type" value="Genomic_DNA"/>
</dbReference>
<organism evidence="3 4">
    <name type="scientific">Puccinia graminis f. sp. tritici</name>
    <dbReference type="NCBI Taxonomy" id="56615"/>
    <lineage>
        <taxon>Eukaryota</taxon>
        <taxon>Fungi</taxon>
        <taxon>Dikarya</taxon>
        <taxon>Basidiomycota</taxon>
        <taxon>Pucciniomycotina</taxon>
        <taxon>Pucciniomycetes</taxon>
        <taxon>Pucciniales</taxon>
        <taxon>Pucciniaceae</taxon>
        <taxon>Puccinia</taxon>
    </lineage>
</organism>
<feature type="chain" id="PRO_5023131837" evidence="2">
    <location>
        <begin position="21"/>
        <end position="171"/>
    </location>
</feature>
<keyword evidence="2" id="KW-0732">Signal</keyword>
<proteinExistence type="predicted"/>
<feature type="compositionally biased region" description="Polar residues" evidence="1">
    <location>
        <begin position="123"/>
        <end position="133"/>
    </location>
</feature>
<sequence>MNSSVSLMMIVLLSAAATMAVPFGYAYGPQYYPGPEYYPGFYAGDPYYGPGGGYYPYNTPFPGYAPYGPDRFSAFAPYGPGIPVYGRSVAASGAPPNTNPAQVLGRATLGTQDMPAKQPAGPNDQTPGSQAQDVQRDSQLPVGSPDSHGPMGLGQSQETAQMEQSKPAMGA</sequence>
<dbReference type="Proteomes" id="UP000324748">
    <property type="component" value="Unassembled WGS sequence"/>
</dbReference>
<feature type="region of interest" description="Disordered" evidence="1">
    <location>
        <begin position="112"/>
        <end position="171"/>
    </location>
</feature>
<evidence type="ECO:0000313" key="3">
    <source>
        <dbReference type="EMBL" id="KAA1117768.1"/>
    </source>
</evidence>
<name>A0A5B0QWX9_PUCGR</name>
<evidence type="ECO:0000256" key="2">
    <source>
        <dbReference type="SAM" id="SignalP"/>
    </source>
</evidence>
<feature type="signal peptide" evidence="2">
    <location>
        <begin position="1"/>
        <end position="20"/>
    </location>
</feature>
<evidence type="ECO:0000313" key="4">
    <source>
        <dbReference type="Proteomes" id="UP000324748"/>
    </source>
</evidence>
<reference evidence="3 4" key="1">
    <citation type="submission" date="2019-05" db="EMBL/GenBank/DDBJ databases">
        <title>Emergence of the Ug99 lineage of the wheat stem rust pathogen through somatic hybridization.</title>
        <authorList>
            <person name="Li F."/>
            <person name="Upadhyaya N.M."/>
            <person name="Sperschneider J."/>
            <person name="Matny O."/>
            <person name="Nguyen-Phuc H."/>
            <person name="Mago R."/>
            <person name="Raley C."/>
            <person name="Miller M.E."/>
            <person name="Silverstein K.A.T."/>
            <person name="Henningsen E."/>
            <person name="Hirsch C.D."/>
            <person name="Visser B."/>
            <person name="Pretorius Z.A."/>
            <person name="Steffenson B.J."/>
            <person name="Schwessinger B."/>
            <person name="Dodds P.N."/>
            <person name="Figueroa M."/>
        </authorList>
    </citation>
    <scope>NUCLEOTIDE SEQUENCE [LARGE SCALE GENOMIC DNA]</scope>
    <source>
        <strain evidence="3">21-0</strain>
    </source>
</reference>
<dbReference type="AlphaFoldDB" id="A0A5B0QWX9"/>
<keyword evidence="4" id="KW-1185">Reference proteome</keyword>
<gene>
    <name evidence="3" type="ORF">PGT21_022809</name>
</gene>
<protein>
    <submittedName>
        <fullName evidence="3">Uncharacterized protein</fullName>
    </submittedName>
</protein>
<comment type="caution">
    <text evidence="3">The sequence shown here is derived from an EMBL/GenBank/DDBJ whole genome shotgun (WGS) entry which is preliminary data.</text>
</comment>
<evidence type="ECO:0000256" key="1">
    <source>
        <dbReference type="SAM" id="MobiDB-lite"/>
    </source>
</evidence>